<dbReference type="PANTHER" id="PTHR47739">
    <property type="entry name" value="TRNA1(VAL) (ADENINE(37)-N6)-METHYLTRANSFERASE"/>
    <property type="match status" value="1"/>
</dbReference>
<feature type="domain" description="Methyltransferase small" evidence="4">
    <location>
        <begin position="71"/>
        <end position="211"/>
    </location>
</feature>
<organism evidence="5 6">
    <name type="scientific">Ancylobacter dichloromethanicus</name>
    <dbReference type="NCBI Taxonomy" id="518825"/>
    <lineage>
        <taxon>Bacteria</taxon>
        <taxon>Pseudomonadati</taxon>
        <taxon>Pseudomonadota</taxon>
        <taxon>Alphaproteobacteria</taxon>
        <taxon>Hyphomicrobiales</taxon>
        <taxon>Xanthobacteraceae</taxon>
        <taxon>Ancylobacter</taxon>
    </lineage>
</organism>
<evidence type="ECO:0000256" key="3">
    <source>
        <dbReference type="SAM" id="MobiDB-lite"/>
    </source>
</evidence>
<dbReference type="GO" id="GO:0032259">
    <property type="term" value="P:methylation"/>
    <property type="evidence" value="ECO:0007669"/>
    <property type="project" value="UniProtKB-KW"/>
</dbReference>
<evidence type="ECO:0000259" key="4">
    <source>
        <dbReference type="Pfam" id="PF05175"/>
    </source>
</evidence>
<reference evidence="5" key="2">
    <citation type="submission" date="2023-01" db="EMBL/GenBank/DDBJ databases">
        <authorList>
            <person name="Sun Q."/>
            <person name="Evtushenko L."/>
        </authorList>
    </citation>
    <scope>NUCLEOTIDE SEQUENCE</scope>
    <source>
        <strain evidence="5">VKM B-2484</strain>
    </source>
</reference>
<dbReference type="EMBL" id="BSFJ01000008">
    <property type="protein sequence ID" value="GLK71885.1"/>
    <property type="molecule type" value="Genomic_DNA"/>
</dbReference>
<dbReference type="Proteomes" id="UP001143370">
    <property type="component" value="Unassembled WGS sequence"/>
</dbReference>
<dbReference type="Gene3D" id="3.40.50.150">
    <property type="entry name" value="Vaccinia Virus protein VP39"/>
    <property type="match status" value="1"/>
</dbReference>
<comment type="caution">
    <text evidence="5">The sequence shown here is derived from an EMBL/GenBank/DDBJ whole genome shotgun (WGS) entry which is preliminary data.</text>
</comment>
<dbReference type="InterPro" id="IPR007848">
    <property type="entry name" value="Small_mtfrase_dom"/>
</dbReference>
<keyword evidence="6" id="KW-1185">Reference proteome</keyword>
<sequence length="287" mass="29087">MSGTVGAPTGEPAPADPALTDNAPPEKTSPGTMLPDDALTDDAFLGGRLRLLQPARGHRAGHDAMLLAASAPSGARRAVDLGAGVGAAGLAFAVRVPAAMATLVEIVPELAELAARNAARQRPGLAGRVAVVCADVATLGRPSGPEFPAARAADLVLMNPPFNDPGRHRASPDAGRALAHMVADADVATWLRAAERLLAPGGRLALIHRPEAIEALLAGLKGRFGSVTIRPVHPAPSAPAHRLLIGATKGRRTPPVFLPVLVLADDAGRPSAAAEHVLRAGGAIGPD</sequence>
<keyword evidence="1 5" id="KW-0808">Transferase</keyword>
<accession>A0A9W6J9R8</accession>
<name>A0A9W6J9R8_9HYPH</name>
<gene>
    <name evidence="5" type="ORF">GCM10017643_20010</name>
</gene>
<dbReference type="Pfam" id="PF05175">
    <property type="entry name" value="MTS"/>
    <property type="match status" value="1"/>
</dbReference>
<dbReference type="AlphaFoldDB" id="A0A9W6J9R8"/>
<protein>
    <submittedName>
        <fullName evidence="5">Methyltransferase</fullName>
    </submittedName>
</protein>
<keyword evidence="2" id="KW-0949">S-adenosyl-L-methionine</keyword>
<evidence type="ECO:0000256" key="2">
    <source>
        <dbReference type="ARBA" id="ARBA00022691"/>
    </source>
</evidence>
<dbReference type="SUPFAM" id="SSF53335">
    <property type="entry name" value="S-adenosyl-L-methionine-dependent methyltransferases"/>
    <property type="match status" value="1"/>
</dbReference>
<evidence type="ECO:0000313" key="5">
    <source>
        <dbReference type="EMBL" id="GLK71885.1"/>
    </source>
</evidence>
<evidence type="ECO:0000313" key="6">
    <source>
        <dbReference type="Proteomes" id="UP001143370"/>
    </source>
</evidence>
<dbReference type="CDD" id="cd02440">
    <property type="entry name" value="AdoMet_MTases"/>
    <property type="match status" value="1"/>
</dbReference>
<proteinExistence type="predicted"/>
<dbReference type="PANTHER" id="PTHR47739:SF1">
    <property type="entry name" value="TRNA1(VAL) (ADENINE(37)-N6)-METHYLTRANSFERASE"/>
    <property type="match status" value="1"/>
</dbReference>
<evidence type="ECO:0000256" key="1">
    <source>
        <dbReference type="ARBA" id="ARBA00022603"/>
    </source>
</evidence>
<keyword evidence="1 5" id="KW-0489">Methyltransferase</keyword>
<feature type="region of interest" description="Disordered" evidence="3">
    <location>
        <begin position="1"/>
        <end position="37"/>
    </location>
</feature>
<dbReference type="GO" id="GO:0008168">
    <property type="term" value="F:methyltransferase activity"/>
    <property type="evidence" value="ECO:0007669"/>
    <property type="project" value="UniProtKB-KW"/>
</dbReference>
<dbReference type="InterPro" id="IPR050210">
    <property type="entry name" value="tRNA_Adenine-N(6)_MTase"/>
</dbReference>
<dbReference type="InterPro" id="IPR029063">
    <property type="entry name" value="SAM-dependent_MTases_sf"/>
</dbReference>
<reference evidence="5" key="1">
    <citation type="journal article" date="2014" name="Int. J. Syst. Evol. Microbiol.">
        <title>Complete genome sequence of Corynebacterium casei LMG S-19264T (=DSM 44701T), isolated from a smear-ripened cheese.</title>
        <authorList>
            <consortium name="US DOE Joint Genome Institute (JGI-PGF)"/>
            <person name="Walter F."/>
            <person name="Albersmeier A."/>
            <person name="Kalinowski J."/>
            <person name="Ruckert C."/>
        </authorList>
    </citation>
    <scope>NUCLEOTIDE SEQUENCE</scope>
    <source>
        <strain evidence="5">VKM B-2484</strain>
    </source>
</reference>